<comment type="caution">
    <text evidence="1">The sequence shown here is derived from an EMBL/GenBank/DDBJ whole genome shotgun (WGS) entry which is preliminary data.</text>
</comment>
<dbReference type="Proteomes" id="UP001596060">
    <property type="component" value="Unassembled WGS sequence"/>
</dbReference>
<evidence type="ECO:0000313" key="1">
    <source>
        <dbReference type="EMBL" id="MFC5505313.1"/>
    </source>
</evidence>
<name>A0ABW0P0X7_9HYPH</name>
<keyword evidence="2" id="KW-1185">Reference proteome</keyword>
<reference evidence="2" key="1">
    <citation type="journal article" date="2019" name="Int. J. Syst. Evol. Microbiol.">
        <title>The Global Catalogue of Microorganisms (GCM) 10K type strain sequencing project: providing services to taxonomists for standard genome sequencing and annotation.</title>
        <authorList>
            <consortium name="The Broad Institute Genomics Platform"/>
            <consortium name="The Broad Institute Genome Sequencing Center for Infectious Disease"/>
            <person name="Wu L."/>
            <person name="Ma J."/>
        </authorList>
    </citation>
    <scope>NUCLEOTIDE SEQUENCE [LARGE SCALE GENOMIC DNA]</scope>
    <source>
        <strain evidence="2">CCUG 43117</strain>
    </source>
</reference>
<organism evidence="1 2">
    <name type="scientific">Bosea massiliensis</name>
    <dbReference type="NCBI Taxonomy" id="151419"/>
    <lineage>
        <taxon>Bacteria</taxon>
        <taxon>Pseudomonadati</taxon>
        <taxon>Pseudomonadota</taxon>
        <taxon>Alphaproteobacteria</taxon>
        <taxon>Hyphomicrobiales</taxon>
        <taxon>Boseaceae</taxon>
        <taxon>Bosea</taxon>
    </lineage>
</organism>
<evidence type="ECO:0000313" key="2">
    <source>
        <dbReference type="Proteomes" id="UP001596060"/>
    </source>
</evidence>
<proteinExistence type="predicted"/>
<dbReference type="RefSeq" id="WP_377816397.1">
    <property type="nucleotide sequence ID" value="NZ_JBHSLU010000017.1"/>
</dbReference>
<gene>
    <name evidence="1" type="ORF">ACFPN9_08585</name>
</gene>
<protein>
    <submittedName>
        <fullName evidence="1">Uncharacterized protein</fullName>
    </submittedName>
</protein>
<sequence>MSLDVYLKAPDPIDAGTGPRIFIKEDGSAEQISREEWDRRFPGREPVMVESEPSPYVFTANITHNLNKMATAAGIYQHLWRPEEIGITEARQLVEPLEEGMKRLRADPEHFKTFNAPNGWGKYENLIAFVDDYVRACKAFPSAEVSACR</sequence>
<dbReference type="EMBL" id="JBHSLU010000017">
    <property type="protein sequence ID" value="MFC5505313.1"/>
    <property type="molecule type" value="Genomic_DNA"/>
</dbReference>
<accession>A0ABW0P0X7</accession>